<evidence type="ECO:0000313" key="8">
    <source>
        <dbReference type="Proteomes" id="UP001556709"/>
    </source>
</evidence>
<dbReference type="CDD" id="cd00446">
    <property type="entry name" value="GrpE"/>
    <property type="match status" value="1"/>
</dbReference>
<evidence type="ECO:0000256" key="3">
    <source>
        <dbReference type="HAMAP-Rule" id="MF_01151"/>
    </source>
</evidence>
<dbReference type="SUPFAM" id="SSF51064">
    <property type="entry name" value="Head domain of nucleotide exchange factor GrpE"/>
    <property type="match status" value="1"/>
</dbReference>
<dbReference type="InterPro" id="IPR000740">
    <property type="entry name" value="GrpE"/>
</dbReference>
<gene>
    <name evidence="3 7" type="primary">grpE</name>
    <name evidence="7" type="ORF">V6X73_05410</name>
</gene>
<dbReference type="PROSITE" id="PS01071">
    <property type="entry name" value="GRPE"/>
    <property type="match status" value="1"/>
</dbReference>
<dbReference type="PANTHER" id="PTHR21237">
    <property type="entry name" value="GRPE PROTEIN"/>
    <property type="match status" value="1"/>
</dbReference>
<feature type="compositionally biased region" description="Basic and acidic residues" evidence="6">
    <location>
        <begin position="230"/>
        <end position="243"/>
    </location>
</feature>
<feature type="compositionally biased region" description="Acidic residues" evidence="6">
    <location>
        <begin position="50"/>
        <end position="59"/>
    </location>
</feature>
<dbReference type="Proteomes" id="UP001556709">
    <property type="component" value="Unassembled WGS sequence"/>
</dbReference>
<protein>
    <recommendedName>
        <fullName evidence="3 4">Protein GrpE</fullName>
    </recommendedName>
    <alternativeName>
        <fullName evidence="3">HSP-70 cofactor</fullName>
    </alternativeName>
</protein>
<dbReference type="NCBIfam" id="NF010737">
    <property type="entry name" value="PRK14139.1"/>
    <property type="match status" value="1"/>
</dbReference>
<proteinExistence type="inferred from homology"/>
<dbReference type="PRINTS" id="PR00773">
    <property type="entry name" value="GRPEPROTEIN"/>
</dbReference>
<dbReference type="Gene3D" id="3.90.20.20">
    <property type="match status" value="1"/>
</dbReference>
<keyword evidence="8" id="KW-1185">Reference proteome</keyword>
<dbReference type="SUPFAM" id="SSF58014">
    <property type="entry name" value="Coiled-coil domain of nucleotide exchange factor GrpE"/>
    <property type="match status" value="1"/>
</dbReference>
<dbReference type="NCBIfam" id="NF010748">
    <property type="entry name" value="PRK14150.1"/>
    <property type="match status" value="1"/>
</dbReference>
<feature type="region of interest" description="Disordered" evidence="6">
    <location>
        <begin position="1"/>
        <end position="66"/>
    </location>
</feature>
<keyword evidence="3" id="KW-0963">Cytoplasm</keyword>
<reference evidence="7 8" key="1">
    <citation type="submission" date="2024-02" db="EMBL/GenBank/DDBJ databases">
        <title>New especies of Spiribacter isolated from saline water.</title>
        <authorList>
            <person name="Leon M.J."/>
            <person name="De La Haba R."/>
            <person name="Sanchez-Porro C."/>
            <person name="Ventosa A."/>
        </authorList>
    </citation>
    <scope>NUCLEOTIDE SEQUENCE [LARGE SCALE GENOMIC DNA]</scope>
    <source>
        <strain evidence="8">ag22IC6-390</strain>
    </source>
</reference>
<organism evidence="7 8">
    <name type="scientific">Spiribacter pallidus</name>
    <dbReference type="NCBI Taxonomy" id="1987936"/>
    <lineage>
        <taxon>Bacteria</taxon>
        <taxon>Pseudomonadati</taxon>
        <taxon>Pseudomonadota</taxon>
        <taxon>Gammaproteobacteria</taxon>
        <taxon>Chromatiales</taxon>
        <taxon>Ectothiorhodospiraceae</taxon>
        <taxon>Spiribacter</taxon>
    </lineage>
</organism>
<evidence type="ECO:0000256" key="5">
    <source>
        <dbReference type="RuleBase" id="RU004478"/>
    </source>
</evidence>
<dbReference type="EMBL" id="JBAKFM010000002">
    <property type="protein sequence ID" value="MEX0469159.1"/>
    <property type="molecule type" value="Genomic_DNA"/>
</dbReference>
<dbReference type="HAMAP" id="MF_01151">
    <property type="entry name" value="GrpE"/>
    <property type="match status" value="1"/>
</dbReference>
<feature type="compositionally biased region" description="Basic and acidic residues" evidence="6">
    <location>
        <begin position="1"/>
        <end position="16"/>
    </location>
</feature>
<dbReference type="InterPro" id="IPR009012">
    <property type="entry name" value="GrpE_head"/>
</dbReference>
<comment type="subunit">
    <text evidence="3">Homodimer.</text>
</comment>
<dbReference type="PANTHER" id="PTHR21237:SF23">
    <property type="entry name" value="GRPE PROTEIN HOMOLOG, MITOCHONDRIAL"/>
    <property type="match status" value="1"/>
</dbReference>
<evidence type="ECO:0000256" key="2">
    <source>
        <dbReference type="ARBA" id="ARBA00023186"/>
    </source>
</evidence>
<dbReference type="InterPro" id="IPR013805">
    <property type="entry name" value="GrpE_CC"/>
</dbReference>
<comment type="caution">
    <text evidence="7">The sequence shown here is derived from an EMBL/GenBank/DDBJ whole genome shotgun (WGS) entry which is preliminary data.</text>
</comment>
<comment type="function">
    <text evidence="3 4">Participates actively in the response to hyperosmotic and heat shock by preventing the aggregation of stress-denatured proteins, in association with DnaK and GrpE. It is the nucleotide exchange factor for DnaK and may function as a thermosensor. Unfolded proteins bind initially to DnaJ; upon interaction with the DnaJ-bound protein, DnaK hydrolyzes its bound ATP, resulting in the formation of a stable complex. GrpE releases ADP from DnaK; ATP binding to DnaK triggers the release of the substrate protein, thus completing the reaction cycle. Several rounds of ATP-dependent interactions between DnaJ, DnaK and GrpE are required for fully efficient folding.</text>
</comment>
<comment type="similarity">
    <text evidence="1 3 5">Belongs to the GrpE family.</text>
</comment>
<evidence type="ECO:0000256" key="1">
    <source>
        <dbReference type="ARBA" id="ARBA00009054"/>
    </source>
</evidence>
<keyword evidence="2 3" id="KW-0143">Chaperone</keyword>
<keyword evidence="3 4" id="KW-0346">Stress response</keyword>
<dbReference type="RefSeq" id="WP_367958607.1">
    <property type="nucleotide sequence ID" value="NZ_JBAKFK010000002.1"/>
</dbReference>
<name>A0ABV3TC16_9GAMM</name>
<dbReference type="Gene3D" id="2.30.22.10">
    <property type="entry name" value="Head domain of nucleotide exchange factor GrpE"/>
    <property type="match status" value="1"/>
</dbReference>
<sequence>MSEEDKRAQPESDPAARAEGQSNGQPAGAGGQPNDESPSDAARAAGIDPAVDEAGEAPEAEVVADVGEIETLRSALSEAEARAEENWNQFLRARAEMENQRRRAEKDVASARQQSLEKLAGELLAVKDSLEMGVQAARSESADVEKLAEGSELTLRMFEQALDKFNIEAVSPQGERFDPAVHEAMAAQESSEAEPNTVLSVVQKGYRLGERLLRPAMVIVAKAPAQSGGDHADADKGEGNEGG</sequence>
<evidence type="ECO:0000256" key="4">
    <source>
        <dbReference type="RuleBase" id="RU000639"/>
    </source>
</evidence>
<accession>A0ABV3TC16</accession>
<feature type="region of interest" description="Disordered" evidence="6">
    <location>
        <begin position="223"/>
        <end position="243"/>
    </location>
</feature>
<comment type="subcellular location">
    <subcellularLocation>
        <location evidence="3">Cytoplasm</location>
    </subcellularLocation>
</comment>
<evidence type="ECO:0000313" key="7">
    <source>
        <dbReference type="EMBL" id="MEX0469159.1"/>
    </source>
</evidence>
<evidence type="ECO:0000256" key="6">
    <source>
        <dbReference type="SAM" id="MobiDB-lite"/>
    </source>
</evidence>
<dbReference type="Pfam" id="PF01025">
    <property type="entry name" value="GrpE"/>
    <property type="match status" value="1"/>
</dbReference>